<dbReference type="AlphaFoldDB" id="A0A6G6WI43"/>
<evidence type="ECO:0000313" key="2">
    <source>
        <dbReference type="Proteomes" id="UP000502996"/>
    </source>
</evidence>
<organism evidence="1 2">
    <name type="scientific">Nocardioides anomalus</name>
    <dbReference type="NCBI Taxonomy" id="2712223"/>
    <lineage>
        <taxon>Bacteria</taxon>
        <taxon>Bacillati</taxon>
        <taxon>Actinomycetota</taxon>
        <taxon>Actinomycetes</taxon>
        <taxon>Propionibacteriales</taxon>
        <taxon>Nocardioidaceae</taxon>
        <taxon>Nocardioides</taxon>
    </lineage>
</organism>
<dbReference type="KEGG" id="nano:G5V58_20710"/>
<keyword evidence="2" id="KW-1185">Reference proteome</keyword>
<proteinExistence type="predicted"/>
<accession>A0A6G6WI43</accession>
<sequence>MRDPEEGSDMFDHHCSACDRRQLIFPSMITGMANTDQGIVLAFECWCGAPQTALTGKATEIVSAERTREPVAA</sequence>
<name>A0A6G6WI43_9ACTN</name>
<gene>
    <name evidence="1" type="ORF">G5V58_20710</name>
</gene>
<reference evidence="1 2" key="1">
    <citation type="submission" date="2020-02" db="EMBL/GenBank/DDBJ databases">
        <title>Full genome sequence of Nocardioides sp. R-3366.</title>
        <authorList>
            <person name="Im W.-T."/>
        </authorList>
    </citation>
    <scope>NUCLEOTIDE SEQUENCE [LARGE SCALE GENOMIC DNA]</scope>
    <source>
        <strain evidence="1 2">R-3366</strain>
    </source>
</reference>
<protein>
    <submittedName>
        <fullName evidence="1">Uncharacterized protein</fullName>
    </submittedName>
</protein>
<evidence type="ECO:0000313" key="1">
    <source>
        <dbReference type="EMBL" id="QIG44876.1"/>
    </source>
</evidence>
<dbReference type="RefSeq" id="WP_165236854.1">
    <property type="nucleotide sequence ID" value="NZ_CP049257.1"/>
</dbReference>
<dbReference type="Proteomes" id="UP000502996">
    <property type="component" value="Chromosome"/>
</dbReference>
<dbReference type="EMBL" id="CP049257">
    <property type="protein sequence ID" value="QIG44876.1"/>
    <property type="molecule type" value="Genomic_DNA"/>
</dbReference>